<dbReference type="EMBL" id="MG775260">
    <property type="protein sequence ID" value="AUV61905.1"/>
    <property type="molecule type" value="Genomic_DNA"/>
</dbReference>
<sequence length="95" mass="10527">MADTFGLVIDDVDGSPILRVTDRITRVIGTSNTGTQPGNIQIPVSGTVWYFAYPNNPYVLDGEQPVFTVNGRNLSWTWEYLPGNRAAIPFVYGVY</sequence>
<dbReference type="Proteomes" id="UP000240903">
    <property type="component" value="Segment"/>
</dbReference>
<gene>
    <name evidence="1" type="ORF">PsPhLittlefix_gp90</name>
</gene>
<organism evidence="1 2">
    <name type="scientific">Pseudomonas phage Littlefix</name>
    <dbReference type="NCBI Taxonomy" id="2079289"/>
    <lineage>
        <taxon>Viruses</taxon>
        <taxon>Duplodnaviria</taxon>
        <taxon>Heunggongvirae</taxon>
        <taxon>Uroviricota</taxon>
        <taxon>Caudoviricetes</taxon>
        <taxon>Schitoviridae</taxon>
        <taxon>Littlefixvirus</taxon>
        <taxon>Littlefixvirus littlefix</taxon>
    </lineage>
</organism>
<name>A0A2K9VI39_9CAUD</name>
<evidence type="ECO:0000313" key="1">
    <source>
        <dbReference type="EMBL" id="AUV61905.1"/>
    </source>
</evidence>
<evidence type="ECO:0000313" key="2">
    <source>
        <dbReference type="Proteomes" id="UP000240903"/>
    </source>
</evidence>
<reference evidence="2" key="1">
    <citation type="submission" date="2018-01" db="EMBL/GenBank/DDBJ databases">
        <title>Pseudomonas phages infecting Pseudomonas sp. isolated from Prunus avium.</title>
        <authorList>
            <person name="Colberg O."/>
            <person name="Carstens A.B."/>
            <person name="Kot W."/>
            <person name="Hansen L.H."/>
        </authorList>
    </citation>
    <scope>NUCLEOTIDE SEQUENCE [LARGE SCALE GENOMIC DNA]</scope>
</reference>
<proteinExistence type="predicted"/>
<protein>
    <submittedName>
        <fullName evidence="1">Uncharacterized protein</fullName>
    </submittedName>
</protein>
<accession>A0A2K9VI39</accession>
<keyword evidence="2" id="KW-1185">Reference proteome</keyword>